<feature type="domain" description="Response regulatory" evidence="4">
    <location>
        <begin position="6"/>
        <end position="118"/>
    </location>
</feature>
<dbReference type="SMART" id="SM00448">
    <property type="entry name" value="REC"/>
    <property type="match status" value="1"/>
</dbReference>
<dbReference type="GO" id="GO:0000160">
    <property type="term" value="P:phosphorelay signal transduction system"/>
    <property type="evidence" value="ECO:0007669"/>
    <property type="project" value="UniProtKB-KW"/>
</dbReference>
<dbReference type="InterPro" id="IPR001789">
    <property type="entry name" value="Sig_transdc_resp-reg_receiver"/>
</dbReference>
<evidence type="ECO:0000313" key="5">
    <source>
        <dbReference type="EMBL" id="KKP46387.1"/>
    </source>
</evidence>
<keyword evidence="1 3" id="KW-0597">Phosphoprotein</keyword>
<evidence type="ECO:0000313" key="6">
    <source>
        <dbReference type="Proteomes" id="UP000033995"/>
    </source>
</evidence>
<evidence type="ECO:0000256" key="1">
    <source>
        <dbReference type="ARBA" id="ARBA00022553"/>
    </source>
</evidence>
<dbReference type="PANTHER" id="PTHR44591">
    <property type="entry name" value="STRESS RESPONSE REGULATOR PROTEIN 1"/>
    <property type="match status" value="1"/>
</dbReference>
<sequence>MSKTPKVLIVEDDKFISKAMSMQFKAKKFMVKAVLNAEDGLELLKIWIPDAIILDILLPGIDGYEFLKRVKSNKKLKNIPVIVASNLAQDEEKSKGAIEYIVKSDLDLDGLVKKALRNVKYGIS</sequence>
<reference evidence="5 6" key="1">
    <citation type="journal article" date="2015" name="Nature">
        <title>rRNA introns, odd ribosomes, and small enigmatic genomes across a large radiation of phyla.</title>
        <authorList>
            <person name="Brown C.T."/>
            <person name="Hug L.A."/>
            <person name="Thomas B.C."/>
            <person name="Sharon I."/>
            <person name="Castelle C.J."/>
            <person name="Singh A."/>
            <person name="Wilkins M.J."/>
            <person name="Williams K.H."/>
            <person name="Banfield J.F."/>
        </authorList>
    </citation>
    <scope>NUCLEOTIDE SEQUENCE [LARGE SCALE GENOMIC DNA]</scope>
</reference>
<feature type="modified residue" description="4-aspartylphosphate" evidence="3">
    <location>
        <position position="55"/>
    </location>
</feature>
<dbReference type="InterPro" id="IPR011006">
    <property type="entry name" value="CheY-like_superfamily"/>
</dbReference>
<dbReference type="PANTHER" id="PTHR44591:SF14">
    <property type="entry name" value="PROTEIN PILG"/>
    <property type="match status" value="1"/>
</dbReference>
<dbReference type="Pfam" id="PF00072">
    <property type="entry name" value="Response_reg"/>
    <property type="match status" value="1"/>
</dbReference>
<dbReference type="PROSITE" id="PS50110">
    <property type="entry name" value="RESPONSE_REGULATORY"/>
    <property type="match status" value="1"/>
</dbReference>
<dbReference type="Gene3D" id="3.40.50.2300">
    <property type="match status" value="1"/>
</dbReference>
<proteinExistence type="predicted"/>
<dbReference type="EMBL" id="LBOZ01000011">
    <property type="protein sequence ID" value="KKP46387.1"/>
    <property type="molecule type" value="Genomic_DNA"/>
</dbReference>
<name>A0A0G0CSU8_9BACT</name>
<organism evidence="5 6">
    <name type="scientific">Candidatus Woesebacteria bacterium GW2011_GWA2_33_28</name>
    <dbReference type="NCBI Taxonomy" id="1618561"/>
    <lineage>
        <taxon>Bacteria</taxon>
        <taxon>Candidatus Woeseibacteriota</taxon>
    </lineage>
</organism>
<dbReference type="Proteomes" id="UP000033995">
    <property type="component" value="Unassembled WGS sequence"/>
</dbReference>
<dbReference type="AlphaFoldDB" id="A0A0G0CSU8"/>
<keyword evidence="2" id="KW-0902">Two-component regulatory system</keyword>
<accession>A0A0G0CSU8</accession>
<dbReference type="SUPFAM" id="SSF52172">
    <property type="entry name" value="CheY-like"/>
    <property type="match status" value="1"/>
</dbReference>
<comment type="caution">
    <text evidence="5">The sequence shown here is derived from an EMBL/GenBank/DDBJ whole genome shotgun (WGS) entry which is preliminary data.</text>
</comment>
<evidence type="ECO:0000256" key="3">
    <source>
        <dbReference type="PROSITE-ProRule" id="PRU00169"/>
    </source>
</evidence>
<dbReference type="InterPro" id="IPR050595">
    <property type="entry name" value="Bact_response_regulator"/>
</dbReference>
<evidence type="ECO:0000256" key="2">
    <source>
        <dbReference type="ARBA" id="ARBA00023012"/>
    </source>
</evidence>
<evidence type="ECO:0000259" key="4">
    <source>
        <dbReference type="PROSITE" id="PS50110"/>
    </source>
</evidence>
<protein>
    <submittedName>
        <fullName evidence="5">Response regulator</fullName>
    </submittedName>
</protein>
<gene>
    <name evidence="5" type="ORF">UR38_C0011G0037</name>
</gene>